<gene>
    <name evidence="1" type="ORF">HPB47_016395</name>
</gene>
<comment type="caution">
    <text evidence="1">The sequence shown here is derived from an EMBL/GenBank/DDBJ whole genome shotgun (WGS) entry which is preliminary data.</text>
</comment>
<reference evidence="1 2" key="1">
    <citation type="journal article" date="2020" name="Cell">
        <title>Large-Scale Comparative Analyses of Tick Genomes Elucidate Their Genetic Diversity and Vector Capacities.</title>
        <authorList>
            <consortium name="Tick Genome and Microbiome Consortium (TIGMIC)"/>
            <person name="Jia N."/>
            <person name="Wang J."/>
            <person name="Shi W."/>
            <person name="Du L."/>
            <person name="Sun Y."/>
            <person name="Zhan W."/>
            <person name="Jiang J.F."/>
            <person name="Wang Q."/>
            <person name="Zhang B."/>
            <person name="Ji P."/>
            <person name="Bell-Sakyi L."/>
            <person name="Cui X.M."/>
            <person name="Yuan T.T."/>
            <person name="Jiang B.G."/>
            <person name="Yang W.F."/>
            <person name="Lam T.T."/>
            <person name="Chang Q.C."/>
            <person name="Ding S.J."/>
            <person name="Wang X.J."/>
            <person name="Zhu J.G."/>
            <person name="Ruan X.D."/>
            <person name="Zhao L."/>
            <person name="Wei J.T."/>
            <person name="Ye R.Z."/>
            <person name="Que T.C."/>
            <person name="Du C.H."/>
            <person name="Zhou Y.H."/>
            <person name="Cheng J.X."/>
            <person name="Dai P.F."/>
            <person name="Guo W.B."/>
            <person name="Han X.H."/>
            <person name="Huang E.J."/>
            <person name="Li L.F."/>
            <person name="Wei W."/>
            <person name="Gao Y.C."/>
            <person name="Liu J.Z."/>
            <person name="Shao H.Z."/>
            <person name="Wang X."/>
            <person name="Wang C.C."/>
            <person name="Yang T.C."/>
            <person name="Huo Q.B."/>
            <person name="Li W."/>
            <person name="Chen H.Y."/>
            <person name="Chen S.E."/>
            <person name="Zhou L.G."/>
            <person name="Ni X.B."/>
            <person name="Tian J.H."/>
            <person name="Sheng Y."/>
            <person name="Liu T."/>
            <person name="Pan Y.S."/>
            <person name="Xia L.Y."/>
            <person name="Li J."/>
            <person name="Zhao F."/>
            <person name="Cao W.C."/>
        </authorList>
    </citation>
    <scope>NUCLEOTIDE SEQUENCE [LARGE SCALE GENOMIC DNA]</scope>
    <source>
        <strain evidence="1">Iper-2018</strain>
    </source>
</reference>
<proteinExistence type="predicted"/>
<keyword evidence="2" id="KW-1185">Reference proteome</keyword>
<dbReference type="EMBL" id="JABSTQ010005106">
    <property type="protein sequence ID" value="KAG0440130.1"/>
    <property type="molecule type" value="Genomic_DNA"/>
</dbReference>
<evidence type="ECO:0000313" key="1">
    <source>
        <dbReference type="EMBL" id="KAG0440130.1"/>
    </source>
</evidence>
<evidence type="ECO:0000313" key="2">
    <source>
        <dbReference type="Proteomes" id="UP000805193"/>
    </source>
</evidence>
<organism evidence="1 2">
    <name type="scientific">Ixodes persulcatus</name>
    <name type="common">Taiga tick</name>
    <dbReference type="NCBI Taxonomy" id="34615"/>
    <lineage>
        <taxon>Eukaryota</taxon>
        <taxon>Metazoa</taxon>
        <taxon>Ecdysozoa</taxon>
        <taxon>Arthropoda</taxon>
        <taxon>Chelicerata</taxon>
        <taxon>Arachnida</taxon>
        <taxon>Acari</taxon>
        <taxon>Parasitiformes</taxon>
        <taxon>Ixodida</taxon>
        <taxon>Ixodoidea</taxon>
        <taxon>Ixodidae</taxon>
        <taxon>Ixodinae</taxon>
        <taxon>Ixodes</taxon>
    </lineage>
</organism>
<name>A0AC60QR23_IXOPE</name>
<sequence>MCCHDLLMRNAVLSAYAPMCDYLLLGFQLMRALLPNTSMSDNVCTSTRNPGNMRKAECDFMFYKITAASIPPAEVLSERSDCKSCKVPNNLYPMAWGCQGSAFMQPIVRLTREQWENRLAIAGPGEQTELVDRTRWATEDQSPGLMEQHTMRRK</sequence>
<protein>
    <submittedName>
        <fullName evidence="1">Uncharacterized protein</fullName>
    </submittedName>
</protein>
<dbReference type="Proteomes" id="UP000805193">
    <property type="component" value="Unassembled WGS sequence"/>
</dbReference>
<accession>A0AC60QR23</accession>